<organism evidence="14 15">
    <name type="scientific">Novosphingobium pentaromativorans US6-1</name>
    <dbReference type="NCBI Taxonomy" id="1088721"/>
    <lineage>
        <taxon>Bacteria</taxon>
        <taxon>Pseudomonadati</taxon>
        <taxon>Pseudomonadota</taxon>
        <taxon>Alphaproteobacteria</taxon>
        <taxon>Sphingomonadales</taxon>
        <taxon>Sphingomonadaceae</taxon>
        <taxon>Novosphingobium</taxon>
    </lineage>
</organism>
<comment type="subunit">
    <text evidence="11">This enzyme consists of two polypeptide chains, which are synthesized in precursor form from a single polypeptide.</text>
</comment>
<evidence type="ECO:0000256" key="6">
    <source>
        <dbReference type="ARBA" id="ARBA00023145"/>
    </source>
</evidence>
<sequence>MRRLFLSVGLAALTLTTISQASVSQASVSQASPPPAATVEQTARAEVPEREQAGFAKHAMVAAANPLAVKAGVDVLRKGGSAVDAAVAIQAVLGLVEPQSSGIGGGAFMVYYDAKSRKATYYDGRETAPAGATDRLFLDDEGNRLPFFDAVLGGISTGVPGAVAMLDMAHHDHGKLAWADLLKPAGNLAEDGFIVSPRLAGMIRMERAPQSSAPDAVAYFSKADGTRYAAGDRLRNPAYARTLERIARFGASGLLTGPVAADIVRRVSEGPRPSTMTLADLAAYRPRSGPALCEPYRVYMVCTPQAPSGGPGLLMALGILDHTDIGKRNAKDEKAWFEFAQASRLAYADRDRYVGDPAFVEVPIKGLLDPDYLAARAELIGERAGPVSFGHPEGAPAVGPDATAEPGGTSHFIVVDGEGNVVSMTTTVESIFGSGRMVDGFFLNNQLTDFSFSPTDKDGAPAANAPAPGKRPRSSMAPAIVLTKDGRFHAAAGSPGGTSIQAYNLKALVAMLDWHMSPQDAVALPNLVAKGDTFRADPFPEPIMTGLAARGMPLSTSRSEESGIQAIVVQNGGYEGGADPRREGMARGF</sequence>
<dbReference type="MEROPS" id="T03.001"/>
<dbReference type="eggNOG" id="COG0405">
    <property type="taxonomic scope" value="Bacteria"/>
</dbReference>
<dbReference type="GO" id="GO:0006750">
    <property type="term" value="P:glutathione biosynthetic process"/>
    <property type="evidence" value="ECO:0007669"/>
    <property type="project" value="UniProtKB-KW"/>
</dbReference>
<evidence type="ECO:0000256" key="11">
    <source>
        <dbReference type="RuleBase" id="RU368036"/>
    </source>
</evidence>
<dbReference type="STRING" id="1088721.JI59_03320"/>
<dbReference type="UniPathway" id="UPA00204"/>
<dbReference type="Proteomes" id="UP000004030">
    <property type="component" value="Unassembled WGS sequence"/>
</dbReference>
<keyword evidence="6 11" id="KW-0865">Zymogen</keyword>
<evidence type="ECO:0000256" key="7">
    <source>
        <dbReference type="ARBA" id="ARBA00023315"/>
    </source>
</evidence>
<evidence type="ECO:0000256" key="13">
    <source>
        <dbReference type="SAM" id="SignalP"/>
    </source>
</evidence>
<evidence type="ECO:0000256" key="4">
    <source>
        <dbReference type="ARBA" id="ARBA00022679"/>
    </source>
</evidence>
<dbReference type="GO" id="GO:0036374">
    <property type="term" value="F:glutathione hydrolase activity"/>
    <property type="evidence" value="ECO:0007669"/>
    <property type="project" value="UniProtKB-UniRule"/>
</dbReference>
<evidence type="ECO:0000256" key="10">
    <source>
        <dbReference type="PIRSR" id="PIRSR600101-2"/>
    </source>
</evidence>
<keyword evidence="11" id="KW-0317">Glutathione biosynthesis</keyword>
<keyword evidence="4 11" id="KW-0808">Transferase</keyword>
<feature type="binding site" evidence="10">
    <location>
        <begin position="474"/>
        <end position="475"/>
    </location>
    <ligand>
        <name>L-glutamate</name>
        <dbReference type="ChEBI" id="CHEBI:29985"/>
    </ligand>
</feature>
<feature type="binding site" evidence="10">
    <location>
        <position position="125"/>
    </location>
    <ligand>
        <name>L-glutamate</name>
        <dbReference type="ChEBI" id="CHEBI:29985"/>
    </ligand>
</feature>
<evidence type="ECO:0000256" key="9">
    <source>
        <dbReference type="PIRSR" id="PIRSR600101-1"/>
    </source>
</evidence>
<proteinExistence type="inferred from homology"/>
<comment type="similarity">
    <text evidence="3 11">Belongs to the gamma-glutamyltransferase family.</text>
</comment>
<keyword evidence="5 11" id="KW-0378">Hydrolase</keyword>
<evidence type="ECO:0000313" key="15">
    <source>
        <dbReference type="Proteomes" id="UP000004030"/>
    </source>
</evidence>
<dbReference type="Gene3D" id="1.10.246.230">
    <property type="match status" value="1"/>
</dbReference>
<keyword evidence="13" id="KW-0732">Signal</keyword>
<dbReference type="InterPro" id="IPR029055">
    <property type="entry name" value="Ntn_hydrolases_N"/>
</dbReference>
<comment type="catalytic activity">
    <reaction evidence="1 11">
        <text>an S-substituted glutathione + H2O = an S-substituted L-cysteinylglycine + L-glutamate</text>
        <dbReference type="Rhea" id="RHEA:59468"/>
        <dbReference type="ChEBI" id="CHEBI:15377"/>
        <dbReference type="ChEBI" id="CHEBI:29985"/>
        <dbReference type="ChEBI" id="CHEBI:90779"/>
        <dbReference type="ChEBI" id="CHEBI:143103"/>
        <dbReference type="EC" id="3.4.19.13"/>
    </reaction>
</comment>
<dbReference type="EC" id="2.3.2.2" evidence="11"/>
<keyword evidence="15" id="KW-1185">Reference proteome</keyword>
<evidence type="ECO:0000256" key="8">
    <source>
        <dbReference type="ARBA" id="ARBA00047417"/>
    </source>
</evidence>
<dbReference type="PANTHER" id="PTHR43199:SF1">
    <property type="entry name" value="GLUTATHIONE HYDROLASE PROENZYME"/>
    <property type="match status" value="1"/>
</dbReference>
<feature type="binding site" evidence="10">
    <location>
        <position position="497"/>
    </location>
    <ligand>
        <name>L-glutamate</name>
        <dbReference type="ChEBI" id="CHEBI:29985"/>
    </ligand>
</feature>
<dbReference type="SUPFAM" id="SSF56235">
    <property type="entry name" value="N-terminal nucleophile aminohydrolases (Ntn hydrolases)"/>
    <property type="match status" value="1"/>
</dbReference>
<dbReference type="PATRIC" id="fig|1088721.3.peg.4208"/>
<feature type="region of interest" description="Disordered" evidence="12">
    <location>
        <begin position="453"/>
        <end position="475"/>
    </location>
</feature>
<dbReference type="EMBL" id="AGFM01000065">
    <property type="protein sequence ID" value="EHJ58708.1"/>
    <property type="molecule type" value="Genomic_DNA"/>
</dbReference>
<dbReference type="GO" id="GO:0103068">
    <property type="term" value="F:leukotriene C4 gamma-glutamyl transferase activity"/>
    <property type="evidence" value="ECO:0007669"/>
    <property type="project" value="UniProtKB-EC"/>
</dbReference>
<evidence type="ECO:0000256" key="5">
    <source>
        <dbReference type="ARBA" id="ARBA00022801"/>
    </source>
</evidence>
<feature type="chain" id="PRO_5003488370" description="Glutathione hydrolase proenzyme" evidence="13">
    <location>
        <begin position="22"/>
        <end position="589"/>
    </location>
</feature>
<dbReference type="EC" id="3.4.19.13" evidence="11"/>
<comment type="caution">
    <text evidence="14">The sequence shown here is derived from an EMBL/GenBank/DDBJ whole genome shotgun (WGS) entry which is preliminary data.</text>
</comment>
<dbReference type="AlphaFoldDB" id="G6EIU9"/>
<feature type="signal peptide" evidence="13">
    <location>
        <begin position="1"/>
        <end position="21"/>
    </location>
</feature>
<evidence type="ECO:0000256" key="2">
    <source>
        <dbReference type="ARBA" id="ARBA00001089"/>
    </source>
</evidence>
<dbReference type="RefSeq" id="WP_007015178.1">
    <property type="nucleotide sequence ID" value="NZ_AGFM01000065.1"/>
</dbReference>
<evidence type="ECO:0000313" key="14">
    <source>
        <dbReference type="EMBL" id="EHJ58708.1"/>
    </source>
</evidence>
<comment type="pathway">
    <text evidence="11">Sulfur metabolism; glutathione metabolism.</text>
</comment>
<comment type="PTM">
    <text evidence="11">Cleaved by autocatalysis into a large and a small subunit.</text>
</comment>
<dbReference type="PRINTS" id="PR01210">
    <property type="entry name" value="GGTRANSPTASE"/>
</dbReference>
<keyword evidence="7 11" id="KW-0012">Acyltransferase</keyword>
<reference evidence="14 15" key="1">
    <citation type="journal article" date="2012" name="J. Bacteriol.">
        <title>Genome sequence of benzo(a)pyrene-degrading bacterium Novosphingobium pentaromativorans US6-1.</title>
        <authorList>
            <person name="Luo Y.R."/>
            <person name="Kang S.G."/>
            <person name="Kim S.J."/>
            <person name="Kim M.R."/>
            <person name="Li N."/>
            <person name="Lee J.H."/>
            <person name="Kwon K.K."/>
        </authorList>
    </citation>
    <scope>NUCLEOTIDE SEQUENCE [LARGE SCALE GENOMIC DNA]</scope>
    <source>
        <strain evidence="14 15">US6-1</strain>
    </source>
</reference>
<dbReference type="NCBIfam" id="TIGR00066">
    <property type="entry name" value="g_glut_trans"/>
    <property type="match status" value="1"/>
</dbReference>
<dbReference type="GO" id="GO:0006751">
    <property type="term" value="P:glutathione catabolic process"/>
    <property type="evidence" value="ECO:0007669"/>
    <property type="project" value="UniProtKB-UniRule"/>
</dbReference>
<dbReference type="PANTHER" id="PTHR43199">
    <property type="entry name" value="GLUTATHIONE HYDROLASE"/>
    <property type="match status" value="1"/>
</dbReference>
<evidence type="ECO:0000256" key="12">
    <source>
        <dbReference type="SAM" id="MobiDB-lite"/>
    </source>
</evidence>
<dbReference type="InterPro" id="IPR043137">
    <property type="entry name" value="GGT_ssub_C"/>
</dbReference>
<dbReference type="Pfam" id="PF01019">
    <property type="entry name" value="G_glu_transpept"/>
    <property type="match status" value="1"/>
</dbReference>
<dbReference type="Gene3D" id="3.60.20.40">
    <property type="match status" value="1"/>
</dbReference>
<protein>
    <recommendedName>
        <fullName evidence="11">Glutathione hydrolase proenzyme</fullName>
        <ecNumber evidence="11">2.3.2.2</ecNumber>
        <ecNumber evidence="11">3.4.19.13</ecNumber>
    </recommendedName>
    <component>
        <recommendedName>
            <fullName evidence="11">Glutathione hydrolase large chain</fullName>
        </recommendedName>
    </component>
    <component>
        <recommendedName>
            <fullName evidence="11">Glutathione hydrolase small chain</fullName>
        </recommendedName>
    </component>
</protein>
<dbReference type="InterPro" id="IPR051792">
    <property type="entry name" value="GGT_bact"/>
</dbReference>
<accession>G6EIU9</accession>
<name>G6EIU9_9SPHN</name>
<gene>
    <name evidence="14" type="ORF">NSU_4270</name>
</gene>
<evidence type="ECO:0000256" key="1">
    <source>
        <dbReference type="ARBA" id="ARBA00001049"/>
    </source>
</evidence>
<feature type="active site" description="Nucleophile" evidence="9">
    <location>
        <position position="409"/>
    </location>
</feature>
<dbReference type="InterPro" id="IPR000101">
    <property type="entry name" value="GGT_peptidase"/>
</dbReference>
<comment type="catalytic activity">
    <reaction evidence="8 11">
        <text>an N-terminal (5-L-glutamyl)-[peptide] + an alpha-amino acid = 5-L-glutamyl amino acid + an N-terminal L-alpha-aminoacyl-[peptide]</text>
        <dbReference type="Rhea" id="RHEA:23904"/>
        <dbReference type="Rhea" id="RHEA-COMP:9780"/>
        <dbReference type="Rhea" id="RHEA-COMP:9795"/>
        <dbReference type="ChEBI" id="CHEBI:77644"/>
        <dbReference type="ChEBI" id="CHEBI:78597"/>
        <dbReference type="ChEBI" id="CHEBI:78599"/>
        <dbReference type="ChEBI" id="CHEBI:78608"/>
        <dbReference type="EC" id="2.3.2.2"/>
    </reaction>
</comment>
<feature type="binding site" evidence="10">
    <location>
        <position position="449"/>
    </location>
    <ligand>
        <name>L-glutamate</name>
        <dbReference type="ChEBI" id="CHEBI:29985"/>
    </ligand>
</feature>
<evidence type="ECO:0000256" key="3">
    <source>
        <dbReference type="ARBA" id="ARBA00009381"/>
    </source>
</evidence>
<comment type="catalytic activity">
    <reaction evidence="2 11">
        <text>glutathione + H2O = L-cysteinylglycine + L-glutamate</text>
        <dbReference type="Rhea" id="RHEA:28807"/>
        <dbReference type="ChEBI" id="CHEBI:15377"/>
        <dbReference type="ChEBI" id="CHEBI:29985"/>
        <dbReference type="ChEBI" id="CHEBI:57925"/>
        <dbReference type="ChEBI" id="CHEBI:61694"/>
        <dbReference type="EC" id="3.4.19.13"/>
    </reaction>
</comment>